<name>A0A9Q3HK36_9BASI</name>
<proteinExistence type="predicted"/>
<dbReference type="OrthoDB" id="2507294at2759"/>
<dbReference type="Proteomes" id="UP000765509">
    <property type="component" value="Unassembled WGS sequence"/>
</dbReference>
<reference evidence="1" key="1">
    <citation type="submission" date="2021-03" db="EMBL/GenBank/DDBJ databases">
        <title>Draft genome sequence of rust myrtle Austropuccinia psidii MF-1, a brazilian biotype.</title>
        <authorList>
            <person name="Quecine M.C."/>
            <person name="Pachon D.M.R."/>
            <person name="Bonatelli M.L."/>
            <person name="Correr F.H."/>
            <person name="Franceschini L.M."/>
            <person name="Leite T.F."/>
            <person name="Margarido G.R.A."/>
            <person name="Almeida C.A."/>
            <person name="Ferrarezi J.A."/>
            <person name="Labate C.A."/>
        </authorList>
    </citation>
    <scope>NUCLEOTIDE SEQUENCE</scope>
    <source>
        <strain evidence="1">MF-1</strain>
    </source>
</reference>
<evidence type="ECO:0000313" key="1">
    <source>
        <dbReference type="EMBL" id="MBW0504655.1"/>
    </source>
</evidence>
<accession>A0A9Q3HK36</accession>
<protein>
    <submittedName>
        <fullName evidence="1">Uncharacterized protein</fullName>
    </submittedName>
</protein>
<sequence>MYGIDLHNNKDIYFTIGDNRHQKIVFLPFKRQIKVSKLAPVSLELDKFKYEVLNEAEISLHLTDEQENKLYALSYDHREAFASDKKPLGEIIGHEVEIILNFERLYPPLLIRPAYSESPKSRESLKIHIK</sequence>
<evidence type="ECO:0000313" key="2">
    <source>
        <dbReference type="Proteomes" id="UP000765509"/>
    </source>
</evidence>
<dbReference type="AlphaFoldDB" id="A0A9Q3HK36"/>
<comment type="caution">
    <text evidence="1">The sequence shown here is derived from an EMBL/GenBank/DDBJ whole genome shotgun (WGS) entry which is preliminary data.</text>
</comment>
<dbReference type="EMBL" id="AVOT02018055">
    <property type="protein sequence ID" value="MBW0504655.1"/>
    <property type="molecule type" value="Genomic_DNA"/>
</dbReference>
<gene>
    <name evidence="1" type="ORF">O181_044370</name>
</gene>
<keyword evidence="2" id="KW-1185">Reference proteome</keyword>
<organism evidence="1 2">
    <name type="scientific">Austropuccinia psidii MF-1</name>
    <dbReference type="NCBI Taxonomy" id="1389203"/>
    <lineage>
        <taxon>Eukaryota</taxon>
        <taxon>Fungi</taxon>
        <taxon>Dikarya</taxon>
        <taxon>Basidiomycota</taxon>
        <taxon>Pucciniomycotina</taxon>
        <taxon>Pucciniomycetes</taxon>
        <taxon>Pucciniales</taxon>
        <taxon>Sphaerophragmiaceae</taxon>
        <taxon>Austropuccinia</taxon>
    </lineage>
</organism>